<dbReference type="AlphaFoldDB" id="A0A1H3EAT7"/>
<evidence type="ECO:0000256" key="1">
    <source>
        <dbReference type="ARBA" id="ARBA00007664"/>
    </source>
</evidence>
<dbReference type="PANTHER" id="PTHR24276">
    <property type="entry name" value="POLYSERASE-RELATED"/>
    <property type="match status" value="1"/>
</dbReference>
<dbReference type="SUPFAM" id="SSF50494">
    <property type="entry name" value="Trypsin-like serine proteases"/>
    <property type="match status" value="1"/>
</dbReference>
<evidence type="ECO:0000256" key="2">
    <source>
        <dbReference type="ARBA" id="ARBA00023157"/>
    </source>
</evidence>
<evidence type="ECO:0000259" key="3">
    <source>
        <dbReference type="PROSITE" id="PS50240"/>
    </source>
</evidence>
<comment type="similarity">
    <text evidence="1">Belongs to the peptidase S1 family.</text>
</comment>
<organism evidence="4 5">
    <name type="scientific">Saccharopolyspora shandongensis</name>
    <dbReference type="NCBI Taxonomy" id="418495"/>
    <lineage>
        <taxon>Bacteria</taxon>
        <taxon>Bacillati</taxon>
        <taxon>Actinomycetota</taxon>
        <taxon>Actinomycetes</taxon>
        <taxon>Pseudonocardiales</taxon>
        <taxon>Pseudonocardiaceae</taxon>
        <taxon>Saccharopolyspora</taxon>
    </lineage>
</organism>
<dbReference type="SMR" id="A0A1H3EAT7"/>
<dbReference type="FunFam" id="2.40.10.10:FF:000068">
    <property type="entry name" value="transmembrane protease serine 2"/>
    <property type="match status" value="1"/>
</dbReference>
<dbReference type="PROSITE" id="PS00134">
    <property type="entry name" value="TRYPSIN_HIS"/>
    <property type="match status" value="1"/>
</dbReference>
<dbReference type="InterPro" id="IPR018114">
    <property type="entry name" value="TRYPSIN_HIS"/>
</dbReference>
<protein>
    <submittedName>
        <fullName evidence="4">Trypsin</fullName>
    </submittedName>
</protein>
<dbReference type="CDD" id="cd00190">
    <property type="entry name" value="Tryp_SPc"/>
    <property type="match status" value="1"/>
</dbReference>
<gene>
    <name evidence="4" type="ORF">SAMN05216215_1014169</name>
</gene>
<dbReference type="PROSITE" id="PS50240">
    <property type="entry name" value="TRYPSIN_DOM"/>
    <property type="match status" value="1"/>
</dbReference>
<name>A0A1H3EAT7_9PSEU</name>
<sequence length="275" mass="29772">MPHPDSSARPLPRHRRRRFTNALATAGATAILGATAMAGSAEAIVNGQDSTERYPFMATIPMEEADAQCGATLIDPRWVLTAAHCVKWTTPTGTVRIGSEHRKTGGTVREVDKIIVHPGYVDAAEDHPSYNDLALVRLDRPVPQQPLRIAAKAGPAGTPTRILGFGTVVDVTDLEKVRFPDRLQELNTRRGTEAECFGRADETRLCTVSLTPNAMACVGDSGGPQLQRGVRGRWELVGTTSGDGDWDTTCSTGPGLYTNVPAHQKWISRTLHEDR</sequence>
<dbReference type="GO" id="GO:0006508">
    <property type="term" value="P:proteolysis"/>
    <property type="evidence" value="ECO:0007669"/>
    <property type="project" value="InterPro"/>
</dbReference>
<dbReference type="Proteomes" id="UP000199529">
    <property type="component" value="Unassembled WGS sequence"/>
</dbReference>
<dbReference type="InterPro" id="IPR009003">
    <property type="entry name" value="Peptidase_S1_PA"/>
</dbReference>
<dbReference type="PANTHER" id="PTHR24276:SF98">
    <property type="entry name" value="FI18310P1-RELATED"/>
    <property type="match status" value="1"/>
</dbReference>
<dbReference type="GO" id="GO:0004252">
    <property type="term" value="F:serine-type endopeptidase activity"/>
    <property type="evidence" value="ECO:0007669"/>
    <property type="project" value="InterPro"/>
</dbReference>
<feature type="domain" description="Peptidase S1" evidence="3">
    <location>
        <begin position="44"/>
        <end position="272"/>
    </location>
</feature>
<keyword evidence="2" id="KW-1015">Disulfide bond</keyword>
<dbReference type="Pfam" id="PF00089">
    <property type="entry name" value="Trypsin"/>
    <property type="match status" value="1"/>
</dbReference>
<dbReference type="InterPro" id="IPR050430">
    <property type="entry name" value="Peptidase_S1"/>
</dbReference>
<reference evidence="5" key="1">
    <citation type="submission" date="2016-10" db="EMBL/GenBank/DDBJ databases">
        <authorList>
            <person name="Varghese N."/>
            <person name="Submissions S."/>
        </authorList>
    </citation>
    <scope>NUCLEOTIDE SEQUENCE [LARGE SCALE GENOMIC DNA]</scope>
    <source>
        <strain evidence="5">CGMCC 4.3530</strain>
    </source>
</reference>
<dbReference type="EMBL" id="FNOK01000014">
    <property type="protein sequence ID" value="SDX75775.1"/>
    <property type="molecule type" value="Genomic_DNA"/>
</dbReference>
<accession>A0A1H3EAT7</accession>
<dbReference type="PRINTS" id="PR00722">
    <property type="entry name" value="CHYMOTRYPSIN"/>
</dbReference>
<keyword evidence="5" id="KW-1185">Reference proteome</keyword>
<dbReference type="InterPro" id="IPR001254">
    <property type="entry name" value="Trypsin_dom"/>
</dbReference>
<dbReference type="InterPro" id="IPR006311">
    <property type="entry name" value="TAT_signal"/>
</dbReference>
<dbReference type="PROSITE" id="PS51318">
    <property type="entry name" value="TAT"/>
    <property type="match status" value="1"/>
</dbReference>
<proteinExistence type="inferred from homology"/>
<evidence type="ECO:0000313" key="4">
    <source>
        <dbReference type="EMBL" id="SDX75775.1"/>
    </source>
</evidence>
<dbReference type="Gene3D" id="2.40.10.10">
    <property type="entry name" value="Trypsin-like serine proteases"/>
    <property type="match status" value="1"/>
</dbReference>
<dbReference type="InterPro" id="IPR001314">
    <property type="entry name" value="Peptidase_S1A"/>
</dbReference>
<evidence type="ECO:0000313" key="5">
    <source>
        <dbReference type="Proteomes" id="UP000199529"/>
    </source>
</evidence>
<dbReference type="STRING" id="418495.SAMN05216215_1014169"/>
<dbReference type="SMART" id="SM00020">
    <property type="entry name" value="Tryp_SPc"/>
    <property type="match status" value="1"/>
</dbReference>
<dbReference type="InterPro" id="IPR043504">
    <property type="entry name" value="Peptidase_S1_PA_chymotrypsin"/>
</dbReference>